<feature type="compositionally biased region" description="Low complexity" evidence="1">
    <location>
        <begin position="17"/>
        <end position="26"/>
    </location>
</feature>
<feature type="compositionally biased region" description="Polar residues" evidence="1">
    <location>
        <begin position="1"/>
        <end position="14"/>
    </location>
</feature>
<feature type="region of interest" description="Disordered" evidence="1">
    <location>
        <begin position="1"/>
        <end position="26"/>
    </location>
</feature>
<evidence type="ECO:0000256" key="1">
    <source>
        <dbReference type="SAM" id="MobiDB-lite"/>
    </source>
</evidence>
<gene>
    <name evidence="3" type="ORF">Poly59_48490</name>
</gene>
<keyword evidence="4" id="KW-1185">Reference proteome</keyword>
<dbReference type="EMBL" id="SJPX01000005">
    <property type="protein sequence ID" value="TWU48005.1"/>
    <property type="molecule type" value="Genomic_DNA"/>
</dbReference>
<evidence type="ECO:0000313" key="4">
    <source>
        <dbReference type="Proteomes" id="UP000317977"/>
    </source>
</evidence>
<dbReference type="AlphaFoldDB" id="A0A5C6EHR3"/>
<keyword evidence="2" id="KW-0472">Membrane</keyword>
<evidence type="ECO:0000256" key="2">
    <source>
        <dbReference type="SAM" id="Phobius"/>
    </source>
</evidence>
<feature type="transmembrane region" description="Helical" evidence="2">
    <location>
        <begin position="43"/>
        <end position="65"/>
    </location>
</feature>
<evidence type="ECO:0008006" key="5">
    <source>
        <dbReference type="Google" id="ProtNLM"/>
    </source>
</evidence>
<protein>
    <recommendedName>
        <fullName evidence="5">PepSY-associated TM helix</fullName>
    </recommendedName>
</protein>
<dbReference type="InterPro" id="IPR032307">
    <property type="entry name" value="PepSY_TM-like_2"/>
</dbReference>
<accession>A0A5C6EHR3</accession>
<feature type="transmembrane region" description="Helical" evidence="2">
    <location>
        <begin position="183"/>
        <end position="209"/>
    </location>
</feature>
<proteinExistence type="predicted"/>
<keyword evidence="2" id="KW-1133">Transmembrane helix</keyword>
<dbReference type="Pfam" id="PF16357">
    <property type="entry name" value="PepSY_TM_like_2"/>
    <property type="match status" value="1"/>
</dbReference>
<feature type="transmembrane region" description="Helical" evidence="2">
    <location>
        <begin position="216"/>
        <end position="234"/>
    </location>
</feature>
<comment type="caution">
    <text evidence="3">The sequence shown here is derived from an EMBL/GenBank/DDBJ whole genome shotgun (WGS) entry which is preliminary data.</text>
</comment>
<sequence>MFPVASSSIESTPATGAAKPSSNPAAKPKRRVRRLLASWSRWLHIYLSMFGSAVVLFFSITGLTLNHSDWFFAEHATKISGTMPREWLNVDAPAPPGWDEYDFSHQIYRLEVVELLRSEHRLRGKVTDFLAFEDECEVTFQSPGYSATARINRSTGEYAVDVLSSDLVTVMNDLHKGRHSGEVWSWVIDVSAVIGTLVGLTGFVLIFFLKLRRRSGIALAVLGAAMTWYFYTLAVA</sequence>
<evidence type="ECO:0000313" key="3">
    <source>
        <dbReference type="EMBL" id="TWU48005.1"/>
    </source>
</evidence>
<reference evidence="3 4" key="1">
    <citation type="submission" date="2019-02" db="EMBL/GenBank/DDBJ databases">
        <title>Deep-cultivation of Planctomycetes and their phenomic and genomic characterization uncovers novel biology.</title>
        <authorList>
            <person name="Wiegand S."/>
            <person name="Jogler M."/>
            <person name="Boedeker C."/>
            <person name="Pinto D."/>
            <person name="Vollmers J."/>
            <person name="Rivas-Marin E."/>
            <person name="Kohn T."/>
            <person name="Peeters S.H."/>
            <person name="Heuer A."/>
            <person name="Rast P."/>
            <person name="Oberbeckmann S."/>
            <person name="Bunk B."/>
            <person name="Jeske O."/>
            <person name="Meyerdierks A."/>
            <person name="Storesund J.E."/>
            <person name="Kallscheuer N."/>
            <person name="Luecker S."/>
            <person name="Lage O.M."/>
            <person name="Pohl T."/>
            <person name="Merkel B.J."/>
            <person name="Hornburger P."/>
            <person name="Mueller R.-W."/>
            <person name="Bruemmer F."/>
            <person name="Labrenz M."/>
            <person name="Spormann A.M."/>
            <person name="Op Den Camp H."/>
            <person name="Overmann J."/>
            <person name="Amann R."/>
            <person name="Jetten M.S.M."/>
            <person name="Mascher T."/>
            <person name="Medema M.H."/>
            <person name="Devos D.P."/>
            <person name="Kaster A.-K."/>
            <person name="Ovreas L."/>
            <person name="Rohde M."/>
            <person name="Galperin M.Y."/>
            <person name="Jogler C."/>
        </authorList>
    </citation>
    <scope>NUCLEOTIDE SEQUENCE [LARGE SCALE GENOMIC DNA]</scope>
    <source>
        <strain evidence="3 4">Poly59</strain>
    </source>
</reference>
<dbReference type="PANTHER" id="PTHR40115:SF1">
    <property type="entry name" value="INNER MEMBRANE PROTEIN WITH PEPSY TM HELIX"/>
    <property type="match status" value="1"/>
</dbReference>
<dbReference type="PANTHER" id="PTHR40115">
    <property type="entry name" value="INNER MEMBRANE PROTEIN WITH PEPSY TM HELIX"/>
    <property type="match status" value="1"/>
</dbReference>
<keyword evidence="2" id="KW-0812">Transmembrane</keyword>
<organism evidence="3 4">
    <name type="scientific">Rubripirellula reticaptiva</name>
    <dbReference type="NCBI Taxonomy" id="2528013"/>
    <lineage>
        <taxon>Bacteria</taxon>
        <taxon>Pseudomonadati</taxon>
        <taxon>Planctomycetota</taxon>
        <taxon>Planctomycetia</taxon>
        <taxon>Pirellulales</taxon>
        <taxon>Pirellulaceae</taxon>
        <taxon>Rubripirellula</taxon>
    </lineage>
</organism>
<name>A0A5C6EHR3_9BACT</name>
<dbReference type="Proteomes" id="UP000317977">
    <property type="component" value="Unassembled WGS sequence"/>
</dbReference>